<dbReference type="PROSITE" id="PS51257">
    <property type="entry name" value="PROKAR_LIPOPROTEIN"/>
    <property type="match status" value="1"/>
</dbReference>
<dbReference type="AlphaFoldDB" id="A0A4Q7J0Q5"/>
<dbReference type="NCBIfam" id="TIGR02122">
    <property type="entry name" value="TRAP_TAXI"/>
    <property type="match status" value="1"/>
</dbReference>
<protein>
    <submittedName>
        <fullName evidence="2">TAXI family TRAP transporter solute-binding subunit</fullName>
    </submittedName>
</protein>
<keyword evidence="1" id="KW-0732">Signal</keyword>
<organism evidence="2 3">
    <name type="scientific">Amycolatopsis suaedae</name>
    <dbReference type="NCBI Taxonomy" id="2510978"/>
    <lineage>
        <taxon>Bacteria</taxon>
        <taxon>Bacillati</taxon>
        <taxon>Actinomycetota</taxon>
        <taxon>Actinomycetes</taxon>
        <taxon>Pseudonocardiales</taxon>
        <taxon>Pseudonocardiaceae</taxon>
        <taxon>Amycolatopsis</taxon>
    </lineage>
</organism>
<keyword evidence="3" id="KW-1185">Reference proteome</keyword>
<evidence type="ECO:0000256" key="1">
    <source>
        <dbReference type="SAM" id="SignalP"/>
    </source>
</evidence>
<comment type="caution">
    <text evidence="2">The sequence shown here is derived from an EMBL/GenBank/DDBJ whole genome shotgun (WGS) entry which is preliminary data.</text>
</comment>
<feature type="chain" id="PRO_5020289536" evidence="1">
    <location>
        <begin position="22"/>
        <end position="306"/>
    </location>
</feature>
<reference evidence="2 3" key="1">
    <citation type="submission" date="2019-02" db="EMBL/GenBank/DDBJ databases">
        <title>Draft genome sequence of Amycolatopsis sp. 8-3EHSu isolated from roots of Suaeda maritima.</title>
        <authorList>
            <person name="Duangmal K."/>
            <person name="Chantavorakit T."/>
        </authorList>
    </citation>
    <scope>NUCLEOTIDE SEQUENCE [LARGE SCALE GENOMIC DNA]</scope>
    <source>
        <strain evidence="2 3">8-3EHSu</strain>
    </source>
</reference>
<evidence type="ECO:0000313" key="2">
    <source>
        <dbReference type="EMBL" id="RZQ59953.1"/>
    </source>
</evidence>
<dbReference type="SUPFAM" id="SSF53850">
    <property type="entry name" value="Periplasmic binding protein-like II"/>
    <property type="match status" value="1"/>
</dbReference>
<dbReference type="RefSeq" id="WP_130479216.1">
    <property type="nucleotide sequence ID" value="NZ_SFCC01000020.1"/>
</dbReference>
<dbReference type="InterPro" id="IPR011852">
    <property type="entry name" value="TRAP_TAXI"/>
</dbReference>
<gene>
    <name evidence="2" type="ORF">EWH70_31470</name>
</gene>
<dbReference type="OrthoDB" id="5582316at2"/>
<feature type="signal peptide" evidence="1">
    <location>
        <begin position="1"/>
        <end position="21"/>
    </location>
</feature>
<dbReference type="EMBL" id="SFCC01000020">
    <property type="protein sequence ID" value="RZQ59953.1"/>
    <property type="molecule type" value="Genomic_DNA"/>
</dbReference>
<dbReference type="Pfam" id="PF16868">
    <property type="entry name" value="NMT1_3"/>
    <property type="match status" value="1"/>
</dbReference>
<proteinExistence type="predicted"/>
<dbReference type="Proteomes" id="UP000292003">
    <property type="component" value="Unassembled WGS sequence"/>
</dbReference>
<accession>A0A4Q7J0Q5</accession>
<dbReference type="PANTHER" id="PTHR42941:SF1">
    <property type="entry name" value="SLL1037 PROTEIN"/>
    <property type="match status" value="1"/>
</dbReference>
<evidence type="ECO:0000313" key="3">
    <source>
        <dbReference type="Proteomes" id="UP000292003"/>
    </source>
</evidence>
<dbReference type="PANTHER" id="PTHR42941">
    <property type="entry name" value="SLL1037 PROTEIN"/>
    <property type="match status" value="1"/>
</dbReference>
<sequence>MRALLALCAALTLLVSACTGADLSGTRLRIAAGSSGGVYFQLAQPLAAAWSAELGSDRPEVQQTGGSPDNLARLRAGTADVAFTAADVAATSTGRPELLALARIHDDYLHVVVRADSGITTLDGLRGRTVAIGAAESGVAVIAQQLLGVVGLDAPGSLTVRHIELGESLDALRHGQIDALFWSGGLPTGAITALANQVPLRLVDIGAAMSAMRSANPAYRSATIPRSTYPQAGGPVTTLAVPNFLVVPATMGADLAEALTRGLFAARPELAKVNPAALSIDARPAIETTPMPLHPGALRYYRSLKE</sequence>
<dbReference type="Gene3D" id="3.40.190.10">
    <property type="entry name" value="Periplasmic binding protein-like II"/>
    <property type="match status" value="2"/>
</dbReference>
<name>A0A4Q7J0Q5_9PSEU</name>